<dbReference type="Pfam" id="PF11718">
    <property type="entry name" value="CPSF73-100_C"/>
    <property type="match status" value="1"/>
</dbReference>
<dbReference type="Proteomes" id="UP000265000">
    <property type="component" value="Unplaced"/>
</dbReference>
<dbReference type="Ensembl" id="ENSFHET00000017609.1">
    <property type="protein sequence ID" value="ENSFHEP00000010799.1"/>
    <property type="gene ID" value="ENSFHEG00000012186.1"/>
</dbReference>
<reference evidence="5" key="1">
    <citation type="submission" date="2025-08" db="UniProtKB">
        <authorList>
            <consortium name="Ensembl"/>
        </authorList>
    </citation>
    <scope>IDENTIFICATION</scope>
</reference>
<keyword evidence="2" id="KW-0507">mRNA processing</keyword>
<dbReference type="InterPro" id="IPR021718">
    <property type="entry name" value="CPSF73-100_C"/>
</dbReference>
<evidence type="ECO:0000256" key="3">
    <source>
        <dbReference type="ARBA" id="ARBA00023242"/>
    </source>
</evidence>
<dbReference type="InterPro" id="IPR036866">
    <property type="entry name" value="RibonucZ/Hydroxyglut_hydro"/>
</dbReference>
<protein>
    <submittedName>
        <fullName evidence="5">Cleavage and polyadenylation specific factor 3</fullName>
    </submittedName>
</protein>
<dbReference type="SMART" id="SM01098">
    <property type="entry name" value="CPSF73-100_C"/>
    <property type="match status" value="1"/>
</dbReference>
<proteinExistence type="predicted"/>
<evidence type="ECO:0000313" key="6">
    <source>
        <dbReference type="Proteomes" id="UP000265000"/>
    </source>
</evidence>
<dbReference type="GO" id="GO:0004534">
    <property type="term" value="F:5'-3' RNA exonuclease activity"/>
    <property type="evidence" value="ECO:0007669"/>
    <property type="project" value="TreeGrafter"/>
</dbReference>
<name>A0A3Q2PDE0_FUNHE</name>
<dbReference type="GO" id="GO:0003723">
    <property type="term" value="F:RNA binding"/>
    <property type="evidence" value="ECO:0007669"/>
    <property type="project" value="TreeGrafter"/>
</dbReference>
<dbReference type="PANTHER" id="PTHR11203">
    <property type="entry name" value="CLEAVAGE AND POLYADENYLATION SPECIFICITY FACTOR FAMILY MEMBER"/>
    <property type="match status" value="1"/>
</dbReference>
<dbReference type="GeneTree" id="ENSGT00940000155699"/>
<dbReference type="AlphaFoldDB" id="A0A3Q2PDE0"/>
<evidence type="ECO:0000313" key="5">
    <source>
        <dbReference type="Ensembl" id="ENSFHEP00000010799.1"/>
    </source>
</evidence>
<accession>A0A3Q2PDE0</accession>
<dbReference type="STRING" id="8078.ENSFHEP00000010799"/>
<keyword evidence="3" id="KW-0539">Nucleus</keyword>
<organism evidence="5 6">
    <name type="scientific">Fundulus heteroclitus</name>
    <name type="common">Killifish</name>
    <name type="synonym">Mummichog</name>
    <dbReference type="NCBI Taxonomy" id="8078"/>
    <lineage>
        <taxon>Eukaryota</taxon>
        <taxon>Metazoa</taxon>
        <taxon>Chordata</taxon>
        <taxon>Craniata</taxon>
        <taxon>Vertebrata</taxon>
        <taxon>Euteleostomi</taxon>
        <taxon>Actinopterygii</taxon>
        <taxon>Neopterygii</taxon>
        <taxon>Teleostei</taxon>
        <taxon>Neoteleostei</taxon>
        <taxon>Acanthomorphata</taxon>
        <taxon>Ovalentaria</taxon>
        <taxon>Atherinomorphae</taxon>
        <taxon>Cyprinodontiformes</taxon>
        <taxon>Fundulidae</taxon>
        <taxon>Fundulus</taxon>
    </lineage>
</organism>
<dbReference type="Pfam" id="PF07521">
    <property type="entry name" value="RMMBL"/>
    <property type="match status" value="1"/>
</dbReference>
<reference evidence="5" key="2">
    <citation type="submission" date="2025-09" db="UniProtKB">
        <authorList>
            <consortium name="Ensembl"/>
        </authorList>
    </citation>
    <scope>IDENTIFICATION</scope>
</reference>
<feature type="domain" description="Pre-mRNA 3'-end-processing endonuclease polyadenylation factor C-term" evidence="4">
    <location>
        <begin position="158"/>
        <end position="368"/>
    </location>
</feature>
<dbReference type="PANTHER" id="PTHR11203:SF11">
    <property type="entry name" value="CLEAVAGE AND POLYADENYLATION SPECIFICITY FACTOR SUBUNIT 3"/>
    <property type="match status" value="1"/>
</dbReference>
<comment type="subcellular location">
    <subcellularLocation>
        <location evidence="1">Nucleus</location>
    </subcellularLocation>
</comment>
<dbReference type="GO" id="GO:0004521">
    <property type="term" value="F:RNA endonuclease activity"/>
    <property type="evidence" value="ECO:0007669"/>
    <property type="project" value="TreeGrafter"/>
</dbReference>
<evidence type="ECO:0000256" key="2">
    <source>
        <dbReference type="ARBA" id="ARBA00022664"/>
    </source>
</evidence>
<dbReference type="SUPFAM" id="SSF56281">
    <property type="entry name" value="Metallo-hydrolase/oxidoreductase"/>
    <property type="match status" value="1"/>
</dbReference>
<dbReference type="Gene3D" id="3.60.15.10">
    <property type="entry name" value="Ribonuclease Z/Hydroxyacylglutathione hydrolase-like"/>
    <property type="match status" value="1"/>
</dbReference>
<dbReference type="GO" id="GO:0005847">
    <property type="term" value="C:mRNA cleavage and polyadenylation specificity factor complex"/>
    <property type="evidence" value="ECO:0007669"/>
    <property type="project" value="TreeGrafter"/>
</dbReference>
<evidence type="ECO:0000256" key="1">
    <source>
        <dbReference type="ARBA" id="ARBA00004123"/>
    </source>
</evidence>
<evidence type="ECO:0000259" key="4">
    <source>
        <dbReference type="SMART" id="SM01098"/>
    </source>
</evidence>
<dbReference type="GO" id="GO:0006398">
    <property type="term" value="P:mRNA 3'-end processing by stem-loop binding and cleavage"/>
    <property type="evidence" value="ECO:0007669"/>
    <property type="project" value="TreeGrafter"/>
</dbReference>
<keyword evidence="6" id="KW-1185">Reference proteome</keyword>
<dbReference type="InterPro" id="IPR011108">
    <property type="entry name" value="RMMBL"/>
</dbReference>
<sequence length="369" mass="41566">MAVYQTYVNAMNDKIRKAININNPFVFKHISNLKVDERSSELSALQHIMSEPEEIATMSGQKLPLKMSVDYISFSAHTDYQQTSEFIRALKPPHVILVHGEQNEMARLKAALIREYEDNDQVHIEVHNPRNTEAVTLNFRGEKLAKVMGSLADRKCAQGQRVSGILVKKNFNYHILNPSDLSTYTELAMSTVKQTQAIPFTGPYSLLVCHLRNLTGDVEELDGTEKKTLKVFKNITLIHEVGMVVLEWAANPLNDMYADAVTTVVLEVQSNPKAQKVCYKVTKITDGAIMDMDVFQARLEVMLHDMFGEECVDFSDGKLISVTVDGQTVHVSLETRSVYPEDDATDDDSLREMVELAVQRLYDALNPVI</sequence>
<dbReference type="InterPro" id="IPR050698">
    <property type="entry name" value="MBL"/>
</dbReference>